<sequence length="126" mass="14228">MKKEGFTIKVILHLYNEKGGFLLNLFLVFLLSLFQFNCGILISGIFGFRVTVKRRADGPCTLVVCGNAHERRTCIIVLPARVGVLARSIIGREYKEYFSGNHNTGIHQRSALRNRCPIFVGNSSRR</sequence>
<reference evidence="2 3" key="1">
    <citation type="journal article" date="2018" name="Science">
        <title>The opium poppy genome and morphinan production.</title>
        <authorList>
            <person name="Guo L."/>
            <person name="Winzer T."/>
            <person name="Yang X."/>
            <person name="Li Y."/>
            <person name="Ning Z."/>
            <person name="He Z."/>
            <person name="Teodor R."/>
            <person name="Lu Y."/>
            <person name="Bowser T.A."/>
            <person name="Graham I.A."/>
            <person name="Ye K."/>
        </authorList>
    </citation>
    <scope>NUCLEOTIDE SEQUENCE [LARGE SCALE GENOMIC DNA]</scope>
    <source>
        <strain evidence="3">cv. HN1</strain>
        <tissue evidence="2">Leaves</tissue>
    </source>
</reference>
<gene>
    <name evidence="2" type="ORF">C5167_011484</name>
</gene>
<evidence type="ECO:0000313" key="2">
    <source>
        <dbReference type="EMBL" id="RZC67795.1"/>
    </source>
</evidence>
<organism evidence="2 3">
    <name type="scientific">Papaver somniferum</name>
    <name type="common">Opium poppy</name>
    <dbReference type="NCBI Taxonomy" id="3469"/>
    <lineage>
        <taxon>Eukaryota</taxon>
        <taxon>Viridiplantae</taxon>
        <taxon>Streptophyta</taxon>
        <taxon>Embryophyta</taxon>
        <taxon>Tracheophyta</taxon>
        <taxon>Spermatophyta</taxon>
        <taxon>Magnoliopsida</taxon>
        <taxon>Ranunculales</taxon>
        <taxon>Papaveraceae</taxon>
        <taxon>Papaveroideae</taxon>
        <taxon>Papaver</taxon>
    </lineage>
</organism>
<keyword evidence="1" id="KW-0472">Membrane</keyword>
<protein>
    <submittedName>
        <fullName evidence="2">Uncharacterized protein</fullName>
    </submittedName>
</protein>
<feature type="transmembrane region" description="Helical" evidence="1">
    <location>
        <begin position="21"/>
        <end position="46"/>
    </location>
</feature>
<evidence type="ECO:0000256" key="1">
    <source>
        <dbReference type="SAM" id="Phobius"/>
    </source>
</evidence>
<keyword evidence="1" id="KW-0812">Transmembrane</keyword>
<dbReference type="AlphaFoldDB" id="A0A4Y7K724"/>
<dbReference type="EMBL" id="CM010720">
    <property type="protein sequence ID" value="RZC67795.1"/>
    <property type="molecule type" value="Genomic_DNA"/>
</dbReference>
<proteinExistence type="predicted"/>
<evidence type="ECO:0000313" key="3">
    <source>
        <dbReference type="Proteomes" id="UP000316621"/>
    </source>
</evidence>
<keyword evidence="1" id="KW-1133">Transmembrane helix</keyword>
<name>A0A4Y7K724_PAPSO</name>
<accession>A0A4Y7K724</accession>
<dbReference type="Gramene" id="RZC67795">
    <property type="protein sequence ID" value="RZC67795"/>
    <property type="gene ID" value="C5167_011484"/>
</dbReference>
<dbReference type="Proteomes" id="UP000316621">
    <property type="component" value="Chromosome 6"/>
</dbReference>
<keyword evidence="3" id="KW-1185">Reference proteome</keyword>